<protein>
    <recommendedName>
        <fullName evidence="3">Nucleoside-diphosphate sugar epimerase</fullName>
    </recommendedName>
</protein>
<sequence>MADANAALFDDPLDCWVISDGRRGIENQAWGLAEALSDFRPVEIDKHVLRSGRAFSALTPQIQFGLQSSPKDYGLPQTAPDIAIGCGRQAIAPLLALKKSDPKCFTVYVQDPKIAPHRFDLVIAPEHDDLSGSNVETMIGAPNRVTRDRIIKDTLAFESRLETLPMPRAAFLIGGPSKTFQFSRADHDNHLAAARDLANQGYSLLITPSRRTPEWAISDYKQLAQSLPHIWLHQDGDDNPYFAFLGGAEIILVTAESTNMLTESCSTGKPVFMLPLSGHAGKFEHLHKALESRCNLRPYSGNPIAPDYRPLNETKRMAERLWAHYDKRNASIN</sequence>
<comment type="caution">
    <text evidence="1">The sequence shown here is derived from an EMBL/GenBank/DDBJ whole genome shotgun (WGS) entry which is preliminary data.</text>
</comment>
<accession>A0A420WCU1</accession>
<evidence type="ECO:0000313" key="1">
    <source>
        <dbReference type="EMBL" id="RKQ68831.1"/>
    </source>
</evidence>
<evidence type="ECO:0008006" key="3">
    <source>
        <dbReference type="Google" id="ProtNLM"/>
    </source>
</evidence>
<organism evidence="1 2">
    <name type="scientific">Litorimonas taeanensis</name>
    <dbReference type="NCBI Taxonomy" id="568099"/>
    <lineage>
        <taxon>Bacteria</taxon>
        <taxon>Pseudomonadati</taxon>
        <taxon>Pseudomonadota</taxon>
        <taxon>Alphaproteobacteria</taxon>
        <taxon>Maricaulales</taxon>
        <taxon>Robiginitomaculaceae</taxon>
    </lineage>
</organism>
<dbReference type="Pfam" id="PF06258">
    <property type="entry name" value="Mito_fiss_Elm1"/>
    <property type="match status" value="1"/>
</dbReference>
<reference evidence="1 2" key="1">
    <citation type="submission" date="2018-10" db="EMBL/GenBank/DDBJ databases">
        <title>Genomic Encyclopedia of Type Strains, Phase IV (KMG-IV): sequencing the most valuable type-strain genomes for metagenomic binning, comparative biology and taxonomic classification.</title>
        <authorList>
            <person name="Goeker M."/>
        </authorList>
    </citation>
    <scope>NUCLEOTIDE SEQUENCE [LARGE SCALE GENOMIC DNA]</scope>
    <source>
        <strain evidence="1 2">DSM 22008</strain>
    </source>
</reference>
<dbReference type="InParanoid" id="A0A420WCU1"/>
<dbReference type="OrthoDB" id="272235at2"/>
<evidence type="ECO:0000313" key="2">
    <source>
        <dbReference type="Proteomes" id="UP000282211"/>
    </source>
</evidence>
<dbReference type="PANTHER" id="PTHR33986">
    <property type="entry name" value="OS02G0535700 PROTEIN"/>
    <property type="match status" value="1"/>
</dbReference>
<dbReference type="PANTHER" id="PTHR33986:SF15">
    <property type="entry name" value="MITOCHONDRIAL FISSION PROTEIN ELM1"/>
    <property type="match status" value="1"/>
</dbReference>
<dbReference type="Proteomes" id="UP000282211">
    <property type="component" value="Unassembled WGS sequence"/>
</dbReference>
<proteinExistence type="predicted"/>
<gene>
    <name evidence="1" type="ORF">DES40_1605</name>
</gene>
<name>A0A420WCU1_9PROT</name>
<dbReference type="RefSeq" id="WP_121100569.1">
    <property type="nucleotide sequence ID" value="NZ_RBII01000002.1"/>
</dbReference>
<dbReference type="InterPro" id="IPR009367">
    <property type="entry name" value="Elm1-like"/>
</dbReference>
<dbReference type="EMBL" id="RBII01000002">
    <property type="protein sequence ID" value="RKQ68831.1"/>
    <property type="molecule type" value="Genomic_DNA"/>
</dbReference>
<dbReference type="SUPFAM" id="SSF53756">
    <property type="entry name" value="UDP-Glycosyltransferase/glycogen phosphorylase"/>
    <property type="match status" value="1"/>
</dbReference>
<keyword evidence="2" id="KW-1185">Reference proteome</keyword>
<dbReference type="AlphaFoldDB" id="A0A420WCU1"/>